<sequence length="133" mass="14589">MPLNEVELSRDETLKGLPVSGVFLPVLLAKAEEQVSRVGVVGCISSLSIANSRSLWKCFVKGVIKAIPPFNLVVNPFRREAHMSGLLGLFVWKQKAITDAPDTQFPRNTKSRAQKNHRAMVVSCAALTAKSWS</sequence>
<dbReference type="EMBL" id="WIVX01000050">
    <property type="protein sequence ID" value="MQU32137.1"/>
    <property type="molecule type" value="Genomic_DNA"/>
</dbReference>
<evidence type="ECO:0000313" key="2">
    <source>
        <dbReference type="Proteomes" id="UP000470186"/>
    </source>
</evidence>
<dbReference type="Proteomes" id="UP000470186">
    <property type="component" value="Unassembled WGS sequence"/>
</dbReference>
<protein>
    <submittedName>
        <fullName evidence="1">Uncharacterized protein</fullName>
    </submittedName>
</protein>
<evidence type="ECO:0000313" key="1">
    <source>
        <dbReference type="EMBL" id="MQU32137.1"/>
    </source>
</evidence>
<name>A0A7X1Y7Q3_9PSED</name>
<reference evidence="1 2" key="1">
    <citation type="submission" date="2019-10" db="EMBL/GenBank/DDBJ databases">
        <title>Evaluation of single-gene subtyping targets for Pseudomonas.</title>
        <authorList>
            <person name="Reichler S.J."/>
            <person name="Orsi R.H."/>
            <person name="Wiedmann M."/>
            <person name="Martin N.H."/>
            <person name="Murphy S.I."/>
        </authorList>
    </citation>
    <scope>NUCLEOTIDE SEQUENCE [LARGE SCALE GENOMIC DNA]</scope>
    <source>
        <strain evidence="1 2">FSL R10-2107</strain>
    </source>
</reference>
<gene>
    <name evidence="1" type="ORF">GHO30_12155</name>
</gene>
<comment type="caution">
    <text evidence="1">The sequence shown here is derived from an EMBL/GenBank/DDBJ whole genome shotgun (WGS) entry which is preliminary data.</text>
</comment>
<accession>A0A7X1Y7Q3</accession>
<proteinExistence type="predicted"/>
<organism evidence="1 2">
    <name type="scientific">Pseudomonas helleri</name>
    <dbReference type="NCBI Taxonomy" id="1608996"/>
    <lineage>
        <taxon>Bacteria</taxon>
        <taxon>Pseudomonadati</taxon>
        <taxon>Pseudomonadota</taxon>
        <taxon>Gammaproteobacteria</taxon>
        <taxon>Pseudomonadales</taxon>
        <taxon>Pseudomonadaceae</taxon>
        <taxon>Pseudomonas</taxon>
    </lineage>
</organism>
<keyword evidence="2" id="KW-1185">Reference proteome</keyword>
<dbReference type="RefSeq" id="WP_153351354.1">
    <property type="nucleotide sequence ID" value="NZ_JBQQLO010000065.1"/>
</dbReference>
<dbReference type="AlphaFoldDB" id="A0A7X1Y7Q3"/>